<dbReference type="SMART" id="SM00112">
    <property type="entry name" value="CA"/>
    <property type="match status" value="5"/>
</dbReference>
<feature type="domain" description="Cadherin" evidence="10">
    <location>
        <begin position="542"/>
        <end position="658"/>
    </location>
</feature>
<evidence type="ECO:0000256" key="4">
    <source>
        <dbReference type="ARBA" id="ARBA00022837"/>
    </source>
</evidence>
<evidence type="ECO:0000256" key="8">
    <source>
        <dbReference type="PROSITE-ProRule" id="PRU00043"/>
    </source>
</evidence>
<dbReference type="PROSITE" id="PS50268">
    <property type="entry name" value="CADHERIN_2"/>
    <property type="match status" value="5"/>
</dbReference>
<evidence type="ECO:0000256" key="3">
    <source>
        <dbReference type="ARBA" id="ARBA00022737"/>
    </source>
</evidence>
<comment type="subcellular location">
    <subcellularLocation>
        <location evidence="1">Membrane</location>
        <topology evidence="1">Single-pass membrane protein</topology>
    </subcellularLocation>
</comment>
<dbReference type="InterPro" id="IPR050174">
    <property type="entry name" value="Protocadherin/Cadherin-CA"/>
</dbReference>
<proteinExistence type="predicted"/>
<keyword evidence="7" id="KW-0325">Glycoprotein</keyword>
<keyword evidence="2 9" id="KW-0812">Transmembrane</keyword>
<keyword evidence="3" id="KW-0677">Repeat</keyword>
<evidence type="ECO:0000256" key="6">
    <source>
        <dbReference type="ARBA" id="ARBA00023136"/>
    </source>
</evidence>
<sequence length="1093" mass="120954">HSNSPSCDVTFLVHITINEESLLETICVTIFDVNDNPPVFEPPTITISVPESSPTGTMFYMPPAQDADLGKNSINGYHLTRIHADINPQTCSSHTVGDDDIFSLVISADNAPQLRQIKELDYEMFRRLFYCLYAYDGEGLTVALLVTVEIQDVNDNSPQWIGLPYQVRLPECAQEYRQPMWKTNDELGNFLRVKGYAYDAPVRFLIQVVAIDADSKDNGMIQFSIAQTRSATENNHKAIVYLDKVYLIGHLDYEATPKFFIPIEAKDGGGLTNVTNIEVNLEDCNDNKPEISVTTLSPLPARNSPDWRYSKQADIWIPEEDEKEIKLATVTVTDADTGENAAVSCDVEWNNIIGANPFHLVSLKPPITAIKVPVVFTLIKRSGVKLDREAAPNVQVTIICADRGRPQINVARQTFNIGILDINDNAPKFQNVRNIDVKENEPNGALVGYVLAHDSDLGRNSDLKYSIISCEQQNVTLLFMIDDRTGKITTLRSLDRETKSTYCVTVTATDAGDPPLSSSVNITISVLDVNDSPPVFEGNRNESGRIIFEILESFGQNRLIKQFIGQINATDADNGPSGTLEYSFKQTSGFFWQNHSAANFWISRGGQLHVDGILDRESLSEHKFTVVVTDSGPLHQRLTSEIGVTIRLQDQNDNGPVFTRPTSLTKGHSPSVAAVNISNNAAVNSSVFRICAKDEDSEEYAKINFTLRCAQYLKPFFGIGRIDVFGGTEACTDVIVKRSLTEILQSNAPKQMLTPIEHQLYVTVMDLGARQFTKTARVRLFVRHELFLKATRAPEKDSRKVQKSGTVMRQAWTHHIEDPRKGLPVVHQAPGANFSGSLTSESFSFPGLTKAKYLFIVAAVVFTMFVIALGLLAFLFLRDCLSKGQTIQLATSVEGVLNSQRYCGGETAPITYTADYLEDVVSAGQASTCPQSTLQLTVSQEGSYVTGNQREFQLREYKLSEGDLSFTEADVMSDASTPENIESCNRTVSIPIKRNCMFQAPVTVRSSTLTSGYEASPVYLRHQPEKEIIVKDASPGQQVIVFSKKRKASTKQSDYGIIPSGLDLSQTNETYTPLTDSIKGKDTAIQPVELNDI</sequence>
<dbReference type="Gene3D" id="2.60.40.60">
    <property type="entry name" value="Cadherins"/>
    <property type="match status" value="6"/>
</dbReference>
<accession>A0A5K3ESF7</accession>
<dbReference type="AlphaFoldDB" id="A0A5K3ESF7"/>
<protein>
    <submittedName>
        <fullName evidence="11">Cadherin domain-containing protein</fullName>
    </submittedName>
</protein>
<dbReference type="PROSITE" id="PS00232">
    <property type="entry name" value="CADHERIN_1"/>
    <property type="match status" value="4"/>
</dbReference>
<dbReference type="PRINTS" id="PR00205">
    <property type="entry name" value="CADHERIN"/>
</dbReference>
<evidence type="ECO:0000256" key="2">
    <source>
        <dbReference type="ARBA" id="ARBA00022692"/>
    </source>
</evidence>
<keyword evidence="4 8" id="KW-0106">Calcium</keyword>
<feature type="domain" description="Cadherin" evidence="10">
    <location>
        <begin position="429"/>
        <end position="536"/>
    </location>
</feature>
<dbReference type="InterPro" id="IPR002126">
    <property type="entry name" value="Cadherin-like_dom"/>
</dbReference>
<evidence type="ECO:0000259" key="10">
    <source>
        <dbReference type="PROSITE" id="PS50268"/>
    </source>
</evidence>
<feature type="domain" description="Cadherin" evidence="10">
    <location>
        <begin position="317"/>
        <end position="429"/>
    </location>
</feature>
<dbReference type="GO" id="GO:0005509">
    <property type="term" value="F:calcium ion binding"/>
    <property type="evidence" value="ECO:0007669"/>
    <property type="project" value="UniProtKB-UniRule"/>
</dbReference>
<dbReference type="WBParaSite" id="MCU_002355-RB">
    <property type="protein sequence ID" value="MCU_002355-RB"/>
    <property type="gene ID" value="MCU_002355"/>
</dbReference>
<organism evidence="11">
    <name type="scientific">Mesocestoides corti</name>
    <name type="common">Flatworm</name>
    <dbReference type="NCBI Taxonomy" id="53468"/>
    <lineage>
        <taxon>Eukaryota</taxon>
        <taxon>Metazoa</taxon>
        <taxon>Spiralia</taxon>
        <taxon>Lophotrochozoa</taxon>
        <taxon>Platyhelminthes</taxon>
        <taxon>Cestoda</taxon>
        <taxon>Eucestoda</taxon>
        <taxon>Cyclophyllidea</taxon>
        <taxon>Mesocestoididae</taxon>
        <taxon>Mesocestoides</taxon>
    </lineage>
</organism>
<evidence type="ECO:0000256" key="1">
    <source>
        <dbReference type="ARBA" id="ARBA00004167"/>
    </source>
</evidence>
<dbReference type="InterPro" id="IPR020894">
    <property type="entry name" value="Cadherin_CS"/>
</dbReference>
<evidence type="ECO:0000313" key="11">
    <source>
        <dbReference type="WBParaSite" id="MCU_002355-RB"/>
    </source>
</evidence>
<dbReference type="Pfam" id="PF00028">
    <property type="entry name" value="Cadherin"/>
    <property type="match status" value="2"/>
</dbReference>
<evidence type="ECO:0000256" key="9">
    <source>
        <dbReference type="SAM" id="Phobius"/>
    </source>
</evidence>
<feature type="domain" description="Cadherin" evidence="10">
    <location>
        <begin position="41"/>
        <end position="160"/>
    </location>
</feature>
<reference evidence="11" key="1">
    <citation type="submission" date="2019-11" db="UniProtKB">
        <authorList>
            <consortium name="WormBaseParasite"/>
        </authorList>
    </citation>
    <scope>IDENTIFICATION</scope>
</reference>
<evidence type="ECO:0000256" key="5">
    <source>
        <dbReference type="ARBA" id="ARBA00022989"/>
    </source>
</evidence>
<name>A0A5K3ESF7_MESCO</name>
<feature type="transmembrane region" description="Helical" evidence="9">
    <location>
        <begin position="853"/>
        <end position="877"/>
    </location>
</feature>
<keyword evidence="5 9" id="KW-1133">Transmembrane helix</keyword>
<dbReference type="PANTHER" id="PTHR24028">
    <property type="entry name" value="CADHERIN-87A"/>
    <property type="match status" value="1"/>
</dbReference>
<dbReference type="GO" id="GO:0005886">
    <property type="term" value="C:plasma membrane"/>
    <property type="evidence" value="ECO:0007669"/>
    <property type="project" value="InterPro"/>
</dbReference>
<evidence type="ECO:0000256" key="7">
    <source>
        <dbReference type="ARBA" id="ARBA00023180"/>
    </source>
</evidence>
<dbReference type="SUPFAM" id="SSF49313">
    <property type="entry name" value="Cadherin-like"/>
    <property type="match status" value="6"/>
</dbReference>
<dbReference type="InterPro" id="IPR015919">
    <property type="entry name" value="Cadherin-like_sf"/>
</dbReference>
<keyword evidence="6 9" id="KW-0472">Membrane</keyword>
<feature type="domain" description="Cadherin" evidence="10">
    <location>
        <begin position="205"/>
        <end position="291"/>
    </location>
</feature>
<dbReference type="CDD" id="cd11304">
    <property type="entry name" value="Cadherin_repeat"/>
    <property type="match status" value="4"/>
</dbReference>
<dbReference type="FunFam" id="2.60.40.60:FF:000181">
    <property type="entry name" value="Predicted protein"/>
    <property type="match status" value="1"/>
</dbReference>
<dbReference type="GO" id="GO:0007156">
    <property type="term" value="P:homophilic cell adhesion via plasma membrane adhesion molecules"/>
    <property type="evidence" value="ECO:0007669"/>
    <property type="project" value="InterPro"/>
</dbReference>
<dbReference type="PANTHER" id="PTHR24028:SF146">
    <property type="entry name" value="CADHERIN 96CB, ISOFORM D-RELATED"/>
    <property type="match status" value="1"/>
</dbReference>